<feature type="region of interest" description="Disordered" evidence="5">
    <location>
        <begin position="212"/>
        <end position="298"/>
    </location>
</feature>
<name>A0ABW1FA95_9ACTN</name>
<evidence type="ECO:0000256" key="3">
    <source>
        <dbReference type="ARBA" id="ARBA00022729"/>
    </source>
</evidence>
<sequence>MSRSTALPAGRRNRTRLAALAAATAGLGLTAFGAPALAFGAGGPGSIDYATGALDWGVKASFRSYVTGPVGQGAVELSGGATANADGGFHFALANARYDLATHALTAAFTGGVRFTAHHGALDVALSDLKLTTSGTTGTLTADTASKESVGAAETTRRDDVPLVTFTVGRDTTTGVPTAAKLTEQGAKAFAGFYPAGTEMDPLALLLQQRPAEPSPTATVTGAPSASPSATRSPSTTASPTATATATGSPSASPSATSTASPSATRSPSATGSPSASASPTATGTPAPTGTAAPTGTGRLAVVNGTLDWSVKESFRSYLAKPMTGGKVEFGGGASDYRFGGATGSYDTVNHAVAVGFSGSVRFLGHPEAGGGYQLDTTLSKLGLAVDRDGAYLTADVRAKSRDGKPDVALTAARIAKLDLSRANPAPVGGVVALSGVPATLTAEGVPVFGSYPAGEALDPVTVSLAVDRAAELPAAPAGGPAAGTGARAAALTGTGVVAGASLTTGGSAGPGGGVLASTGSSTPVVPLLATAAGLLLAGGGATVLVRRRSPQS</sequence>
<dbReference type="EMBL" id="JBHSOD010000071">
    <property type="protein sequence ID" value="MFC5890059.1"/>
    <property type="molecule type" value="Genomic_DNA"/>
</dbReference>
<evidence type="ECO:0000256" key="6">
    <source>
        <dbReference type="SAM" id="Phobius"/>
    </source>
</evidence>
<accession>A0ABW1FA95</accession>
<dbReference type="Pfam" id="PF04213">
    <property type="entry name" value="HtaA"/>
    <property type="match status" value="2"/>
</dbReference>
<evidence type="ECO:0000256" key="4">
    <source>
        <dbReference type="ARBA" id="ARBA00023088"/>
    </source>
</evidence>
<dbReference type="PROSITE" id="PS50847">
    <property type="entry name" value="GRAM_POS_ANCHORING"/>
    <property type="match status" value="1"/>
</dbReference>
<keyword evidence="4" id="KW-0572">Peptidoglycan-anchor</keyword>
<evidence type="ECO:0000256" key="1">
    <source>
        <dbReference type="ARBA" id="ARBA00022512"/>
    </source>
</evidence>
<organism evidence="8 9">
    <name type="scientific">Kitasatospora aburaviensis</name>
    <dbReference type="NCBI Taxonomy" id="67265"/>
    <lineage>
        <taxon>Bacteria</taxon>
        <taxon>Bacillati</taxon>
        <taxon>Actinomycetota</taxon>
        <taxon>Actinomycetes</taxon>
        <taxon>Kitasatosporales</taxon>
        <taxon>Streptomycetaceae</taxon>
        <taxon>Kitasatospora</taxon>
    </lineage>
</organism>
<reference evidence="9" key="1">
    <citation type="journal article" date="2019" name="Int. J. Syst. Evol. Microbiol.">
        <title>The Global Catalogue of Microorganisms (GCM) 10K type strain sequencing project: providing services to taxonomists for standard genome sequencing and annotation.</title>
        <authorList>
            <consortium name="The Broad Institute Genomics Platform"/>
            <consortium name="The Broad Institute Genome Sequencing Center for Infectious Disease"/>
            <person name="Wu L."/>
            <person name="Ma J."/>
        </authorList>
    </citation>
    <scope>NUCLEOTIDE SEQUENCE [LARGE SCALE GENOMIC DNA]</scope>
    <source>
        <strain evidence="9">CGMCC 4.1469</strain>
    </source>
</reference>
<feature type="transmembrane region" description="Helical" evidence="6">
    <location>
        <begin position="525"/>
        <end position="546"/>
    </location>
</feature>
<dbReference type="InterPro" id="IPR019931">
    <property type="entry name" value="LPXTG_anchor"/>
</dbReference>
<gene>
    <name evidence="8" type="ORF">ACFP0N_34355</name>
</gene>
<keyword evidence="1" id="KW-0134">Cell wall</keyword>
<keyword evidence="3" id="KW-0732">Signal</keyword>
<dbReference type="InterPro" id="IPR007331">
    <property type="entry name" value="Htaa"/>
</dbReference>
<evidence type="ECO:0000259" key="7">
    <source>
        <dbReference type="PROSITE" id="PS50847"/>
    </source>
</evidence>
<proteinExistence type="predicted"/>
<feature type="domain" description="Gram-positive cocci surface proteins LPxTG" evidence="7">
    <location>
        <begin position="516"/>
        <end position="553"/>
    </location>
</feature>
<evidence type="ECO:0000313" key="8">
    <source>
        <dbReference type="EMBL" id="MFC5890059.1"/>
    </source>
</evidence>
<feature type="compositionally biased region" description="Low complexity" evidence="5">
    <location>
        <begin position="215"/>
        <end position="298"/>
    </location>
</feature>
<dbReference type="RefSeq" id="WP_313765057.1">
    <property type="nucleotide sequence ID" value="NZ_BAAAVH010000131.1"/>
</dbReference>
<keyword evidence="2" id="KW-0964">Secreted</keyword>
<keyword evidence="6" id="KW-0472">Membrane</keyword>
<comment type="caution">
    <text evidence="8">The sequence shown here is derived from an EMBL/GenBank/DDBJ whole genome shotgun (WGS) entry which is preliminary data.</text>
</comment>
<protein>
    <submittedName>
        <fullName evidence="8">HtaA domain-containing protein</fullName>
    </submittedName>
</protein>
<keyword evidence="6" id="KW-1133">Transmembrane helix</keyword>
<evidence type="ECO:0000256" key="5">
    <source>
        <dbReference type="SAM" id="MobiDB-lite"/>
    </source>
</evidence>
<dbReference type="InterPro" id="IPR006311">
    <property type="entry name" value="TAT_signal"/>
</dbReference>
<dbReference type="PROSITE" id="PS51318">
    <property type="entry name" value="TAT"/>
    <property type="match status" value="1"/>
</dbReference>
<keyword evidence="6" id="KW-0812">Transmembrane</keyword>
<keyword evidence="9" id="KW-1185">Reference proteome</keyword>
<evidence type="ECO:0000256" key="2">
    <source>
        <dbReference type="ARBA" id="ARBA00022525"/>
    </source>
</evidence>
<evidence type="ECO:0000313" key="9">
    <source>
        <dbReference type="Proteomes" id="UP001596067"/>
    </source>
</evidence>
<dbReference type="Proteomes" id="UP001596067">
    <property type="component" value="Unassembled WGS sequence"/>
</dbReference>